<dbReference type="Gramene" id="AUR62027401-RA">
    <property type="protein sequence ID" value="AUR62027401-RA:cds"/>
    <property type="gene ID" value="AUR62027401"/>
</dbReference>
<dbReference type="Proteomes" id="UP000596660">
    <property type="component" value="Unplaced"/>
</dbReference>
<proteinExistence type="predicted"/>
<dbReference type="EnsemblPlants" id="AUR62027401-RA">
    <property type="protein sequence ID" value="AUR62027401-RA:cds"/>
    <property type="gene ID" value="AUR62027401"/>
</dbReference>
<dbReference type="AlphaFoldDB" id="A0A803MD58"/>
<accession>A0A803MD58</accession>
<reference evidence="3" key="1">
    <citation type="journal article" date="2017" name="Nature">
        <title>The genome of Chenopodium quinoa.</title>
        <authorList>
            <person name="Jarvis D.E."/>
            <person name="Ho Y.S."/>
            <person name="Lightfoot D.J."/>
            <person name="Schmoeckel S.M."/>
            <person name="Li B."/>
            <person name="Borm T.J.A."/>
            <person name="Ohyanagi H."/>
            <person name="Mineta K."/>
            <person name="Michell C.T."/>
            <person name="Saber N."/>
            <person name="Kharbatia N.M."/>
            <person name="Rupper R.R."/>
            <person name="Sharp A.R."/>
            <person name="Dally N."/>
            <person name="Boughton B.A."/>
            <person name="Woo Y.H."/>
            <person name="Gao G."/>
            <person name="Schijlen E.G.W.M."/>
            <person name="Guo X."/>
            <person name="Momin A.A."/>
            <person name="Negrao S."/>
            <person name="Al-Babili S."/>
            <person name="Gehring C."/>
            <person name="Roessner U."/>
            <person name="Jung C."/>
            <person name="Murphy K."/>
            <person name="Arold S.T."/>
            <person name="Gojobori T."/>
            <person name="van der Linden C.G."/>
            <person name="van Loo E.N."/>
            <person name="Jellen E.N."/>
            <person name="Maughan P.J."/>
            <person name="Tester M."/>
        </authorList>
    </citation>
    <scope>NUCLEOTIDE SEQUENCE [LARGE SCALE GENOMIC DNA]</scope>
    <source>
        <strain evidence="3">cv. PI 614886</strain>
    </source>
</reference>
<evidence type="ECO:0000256" key="1">
    <source>
        <dbReference type="SAM" id="MobiDB-lite"/>
    </source>
</evidence>
<dbReference type="PANTHER" id="PTHR35317">
    <property type="entry name" value="OS04G0629600 PROTEIN"/>
    <property type="match status" value="1"/>
</dbReference>
<feature type="domain" description="Retrovirus-related Pol polyprotein from transposon TNT 1-94-like beta-barrel" evidence="2">
    <location>
        <begin position="243"/>
        <end position="302"/>
    </location>
</feature>
<dbReference type="PANTHER" id="PTHR35317:SF35">
    <property type="entry name" value="DUF4219 DOMAIN-CONTAINING PROTEIN"/>
    <property type="match status" value="1"/>
</dbReference>
<reference evidence="3" key="2">
    <citation type="submission" date="2021-03" db="UniProtKB">
        <authorList>
            <consortium name="EnsemblPlants"/>
        </authorList>
    </citation>
    <scope>IDENTIFICATION</scope>
</reference>
<organism evidence="3 4">
    <name type="scientific">Chenopodium quinoa</name>
    <name type="common">Quinoa</name>
    <dbReference type="NCBI Taxonomy" id="63459"/>
    <lineage>
        <taxon>Eukaryota</taxon>
        <taxon>Viridiplantae</taxon>
        <taxon>Streptophyta</taxon>
        <taxon>Embryophyta</taxon>
        <taxon>Tracheophyta</taxon>
        <taxon>Spermatophyta</taxon>
        <taxon>Magnoliopsida</taxon>
        <taxon>eudicotyledons</taxon>
        <taxon>Gunneridae</taxon>
        <taxon>Pentapetalae</taxon>
        <taxon>Caryophyllales</taxon>
        <taxon>Chenopodiaceae</taxon>
        <taxon>Chenopodioideae</taxon>
        <taxon>Atripliceae</taxon>
        <taxon>Chenopodium</taxon>
    </lineage>
</organism>
<name>A0A803MD58_CHEQI</name>
<feature type="region of interest" description="Disordered" evidence="1">
    <location>
        <begin position="323"/>
        <end position="374"/>
    </location>
</feature>
<dbReference type="InterPro" id="IPR054722">
    <property type="entry name" value="PolX-like_BBD"/>
</dbReference>
<sequence>MAGNGTNPSSKPLIPIFKGEKYHLWSLKMKTMFKSQELWDLVENGYDEPNLAPAIPDAQLKENRKKDAKALFFIQSALDDDIFPRITAATSAHEAWETLKQEYLGDQRVIKVRLQTLRSDFAKLAMGEKEHVQNYLSRVTEIVSEMRSYESKDLSSFTFDELMGSLLAHESRMKKSATKVEEKAFQVKGESSFKGKSENSGNHGRGRGGFRGGRGRGRGGYHEDESRLFMAHSHISSSNHDVWFLDSGCSNQMSGARSLFKELDESKTGDVRLGDNKQMQVAGRGVIAIKTVQGDVKLLNVVFNEEARFKWNVDKDGIADYVPVDGEAGGQPAAISTTSSPASNPPSTPSSSTSESPSSSGSSDSRDTPTGMLS</sequence>
<feature type="compositionally biased region" description="Low complexity" evidence="1">
    <location>
        <begin position="349"/>
        <end position="363"/>
    </location>
</feature>
<protein>
    <recommendedName>
        <fullName evidence="2">Retrovirus-related Pol polyprotein from transposon TNT 1-94-like beta-barrel domain-containing protein</fullName>
    </recommendedName>
</protein>
<dbReference type="Pfam" id="PF14223">
    <property type="entry name" value="Retrotran_gag_2"/>
    <property type="match status" value="1"/>
</dbReference>
<dbReference type="OMA" id="QSHETRI"/>
<keyword evidence="4" id="KW-1185">Reference proteome</keyword>
<feature type="compositionally biased region" description="Basic residues" evidence="1">
    <location>
        <begin position="204"/>
        <end position="219"/>
    </location>
</feature>
<dbReference type="Pfam" id="PF22936">
    <property type="entry name" value="Pol_BBD"/>
    <property type="match status" value="1"/>
</dbReference>
<feature type="region of interest" description="Disordered" evidence="1">
    <location>
        <begin position="187"/>
        <end position="222"/>
    </location>
</feature>
<feature type="compositionally biased region" description="Basic and acidic residues" evidence="1">
    <location>
        <begin position="187"/>
        <end position="197"/>
    </location>
</feature>
<evidence type="ECO:0000313" key="3">
    <source>
        <dbReference type="EnsemblPlants" id="AUR62027401-RA:cds"/>
    </source>
</evidence>
<evidence type="ECO:0000259" key="2">
    <source>
        <dbReference type="Pfam" id="PF22936"/>
    </source>
</evidence>
<evidence type="ECO:0000313" key="4">
    <source>
        <dbReference type="Proteomes" id="UP000596660"/>
    </source>
</evidence>